<dbReference type="EMBL" id="CP023345">
    <property type="protein sequence ID" value="ATW55910.1"/>
    <property type="molecule type" value="Genomic_DNA"/>
</dbReference>
<dbReference type="RefSeq" id="WP_063390160.1">
    <property type="nucleotide sequence ID" value="NZ_CP011288.1"/>
</dbReference>
<accession>A0A2I5HKB9</accession>
<dbReference type="Proteomes" id="UP000230639">
    <property type="component" value="Chromosome"/>
</dbReference>
<dbReference type="AlphaFoldDB" id="A0A2I5HKB9"/>
<gene>
    <name evidence="2" type="ORF">CNQ75_16110</name>
</gene>
<keyword evidence="1" id="KW-0175">Coiled coil</keyword>
<organism evidence="2 3">
    <name type="scientific">Salmonella diarizonae</name>
    <dbReference type="NCBI Taxonomy" id="59204"/>
    <lineage>
        <taxon>Bacteria</taxon>
        <taxon>Pseudomonadati</taxon>
        <taxon>Pseudomonadota</taxon>
        <taxon>Gammaproteobacteria</taxon>
        <taxon>Enterobacterales</taxon>
        <taxon>Enterobacteriaceae</taxon>
        <taxon>Salmonella</taxon>
    </lineage>
</organism>
<evidence type="ECO:0000256" key="1">
    <source>
        <dbReference type="SAM" id="Coils"/>
    </source>
</evidence>
<feature type="coiled-coil region" evidence="1">
    <location>
        <begin position="219"/>
        <end position="246"/>
    </location>
</feature>
<name>A0A2I5HKB9_SALDZ</name>
<evidence type="ECO:0000313" key="2">
    <source>
        <dbReference type="EMBL" id="ATW55910.1"/>
    </source>
</evidence>
<protein>
    <submittedName>
        <fullName evidence="2">Uncharacterized protein</fullName>
    </submittedName>
</protein>
<proteinExistence type="predicted"/>
<evidence type="ECO:0000313" key="3">
    <source>
        <dbReference type="Proteomes" id="UP000230639"/>
    </source>
</evidence>
<reference evidence="2 3" key="1">
    <citation type="submission" date="2017-09" db="EMBL/GenBank/DDBJ databases">
        <title>Complete genome of Salmonella enterica subsp. diarizonae isolated from stool of a patient with bacterial enteropathy.</title>
        <authorList>
            <person name="Zhou J."/>
            <person name="Chen Q."/>
            <person name="Guo L."/>
            <person name="Fan J."/>
        </authorList>
    </citation>
    <scope>NUCLEOTIDE SEQUENCE [LARGE SCALE GENOMIC DNA]</scope>
    <source>
        <strain evidence="2 3">HZS154</strain>
    </source>
</reference>
<sequence>MKTSTSVQPFPVFLNNLNESIYGTKDIDINNTHSGHVSFLHIKSIDKQIAKYIRNKEYISAHDKEQLYKLFDVIQNQGSQCTAKKLAKLNNSLKDLSKIKSESCKAWDAITSTKLNIKALDQHKSRLQQERDCRFQILYEKLSALPEKNIPEQGRQKFADCIAEKDSKQLLIKFQDFIESCANKITINNNLTLYNDVDIKSIQKAISNLPASSLTWDQFKCELNEIRKLNSDLDKMEKSIIQSKIRIDTLAEKFFITNNDQGLNDLKKMVVKPAPIVFHNKQSNIKLLRDNLFALTIRKNAELLTDSGN</sequence>